<evidence type="ECO:0000256" key="4">
    <source>
        <dbReference type="SAM" id="MobiDB-lite"/>
    </source>
</evidence>
<name>A0A919R784_9ACTN</name>
<dbReference type="Proteomes" id="UP000655287">
    <property type="component" value="Unassembled WGS sequence"/>
</dbReference>
<evidence type="ECO:0000256" key="1">
    <source>
        <dbReference type="ARBA" id="ARBA00001933"/>
    </source>
</evidence>
<evidence type="ECO:0000256" key="2">
    <source>
        <dbReference type="ARBA" id="ARBA00022898"/>
    </source>
</evidence>
<sequence>MPLPVSQDSRDASMSVPGRFEAATPRSRELWDRARRIFPQGVSGQAKFFAPYPVFIAEASGATITDLDGRRYVDLLMGAGPLLLGHGHPAVVSAVRRQAELVINPMLPNVLSLEYAERLQAHMPHLERLRFVNTGSEATRSAIRAARAATGRLKIAKFEGNYHGSDDFCLVSTHTREPAGSPDRPEGVLDYAGVAPRILDEVVVLPYNDAEAAAALIDEHGDELAAVIMEPVGFSSGGGIPAEPGFARAVRDATRRHGIVLIFDEVLCSLRLGLAGAPAYLGVTPDLVTIGKAVGGGLPLAGFGGSAEIMDAVLGPDAGARKIFQSGTFTENPLSIAAGMAALGVLESENALERADSAGEALRRGLREVFRSHDVPAAVTGVGSIVQIHPGVTAARDRRDVLRGDLALTQDIMLGCVAEGVLWPPVHPALTSAAHEPAHVERVISAVDAVLGRAPRTAKEES</sequence>
<comment type="caution">
    <text evidence="5">The sequence shown here is derived from an EMBL/GenBank/DDBJ whole genome shotgun (WGS) entry which is preliminary data.</text>
</comment>
<dbReference type="AlphaFoldDB" id="A0A919R784"/>
<keyword evidence="5" id="KW-0032">Aminotransferase</keyword>
<dbReference type="CDD" id="cd00610">
    <property type="entry name" value="OAT_like"/>
    <property type="match status" value="1"/>
</dbReference>
<protein>
    <submittedName>
        <fullName evidence="5">Aspartate aminotransferase family protein</fullName>
    </submittedName>
</protein>
<keyword evidence="6" id="KW-1185">Reference proteome</keyword>
<dbReference type="InterPro" id="IPR015421">
    <property type="entry name" value="PyrdxlP-dep_Trfase_major"/>
</dbReference>
<dbReference type="InterPro" id="IPR005814">
    <property type="entry name" value="Aminotrans_3"/>
</dbReference>
<reference evidence="5" key="1">
    <citation type="submission" date="2021-01" db="EMBL/GenBank/DDBJ databases">
        <title>Whole genome shotgun sequence of Sphaerisporangium rufum NBRC 109079.</title>
        <authorList>
            <person name="Komaki H."/>
            <person name="Tamura T."/>
        </authorList>
    </citation>
    <scope>NUCLEOTIDE SEQUENCE</scope>
    <source>
        <strain evidence="5">NBRC 109079</strain>
    </source>
</reference>
<evidence type="ECO:0000313" key="6">
    <source>
        <dbReference type="Proteomes" id="UP000655287"/>
    </source>
</evidence>
<dbReference type="GO" id="GO:0030170">
    <property type="term" value="F:pyridoxal phosphate binding"/>
    <property type="evidence" value="ECO:0007669"/>
    <property type="project" value="InterPro"/>
</dbReference>
<evidence type="ECO:0000256" key="3">
    <source>
        <dbReference type="RuleBase" id="RU003560"/>
    </source>
</evidence>
<dbReference type="PIRSF" id="PIRSF000521">
    <property type="entry name" value="Transaminase_4ab_Lys_Orn"/>
    <property type="match status" value="1"/>
</dbReference>
<keyword evidence="5" id="KW-0808">Transferase</keyword>
<dbReference type="SUPFAM" id="SSF53383">
    <property type="entry name" value="PLP-dependent transferases"/>
    <property type="match status" value="1"/>
</dbReference>
<dbReference type="Gene3D" id="3.40.640.10">
    <property type="entry name" value="Type I PLP-dependent aspartate aminotransferase-like (Major domain)"/>
    <property type="match status" value="1"/>
</dbReference>
<dbReference type="PANTHER" id="PTHR43713">
    <property type="entry name" value="GLUTAMATE-1-SEMIALDEHYDE 2,1-AMINOMUTASE"/>
    <property type="match status" value="1"/>
</dbReference>
<dbReference type="Gene3D" id="3.90.1150.10">
    <property type="entry name" value="Aspartate Aminotransferase, domain 1"/>
    <property type="match status" value="1"/>
</dbReference>
<accession>A0A919R784</accession>
<comment type="cofactor">
    <cofactor evidence="1">
        <name>pyridoxal 5'-phosphate</name>
        <dbReference type="ChEBI" id="CHEBI:597326"/>
    </cofactor>
</comment>
<dbReference type="PANTHER" id="PTHR43713:SF3">
    <property type="entry name" value="GLUTAMATE-1-SEMIALDEHYDE 2,1-AMINOMUTASE 1, CHLOROPLASTIC-RELATED"/>
    <property type="match status" value="1"/>
</dbReference>
<organism evidence="5 6">
    <name type="scientific">Sphaerisporangium rufum</name>
    <dbReference type="NCBI Taxonomy" id="1381558"/>
    <lineage>
        <taxon>Bacteria</taxon>
        <taxon>Bacillati</taxon>
        <taxon>Actinomycetota</taxon>
        <taxon>Actinomycetes</taxon>
        <taxon>Streptosporangiales</taxon>
        <taxon>Streptosporangiaceae</taxon>
        <taxon>Sphaerisporangium</taxon>
    </lineage>
</organism>
<dbReference type="InterPro" id="IPR015422">
    <property type="entry name" value="PyrdxlP-dep_Trfase_small"/>
</dbReference>
<proteinExistence type="inferred from homology"/>
<dbReference type="GO" id="GO:0008483">
    <property type="term" value="F:transaminase activity"/>
    <property type="evidence" value="ECO:0007669"/>
    <property type="project" value="UniProtKB-KW"/>
</dbReference>
<evidence type="ECO:0000313" key="5">
    <source>
        <dbReference type="EMBL" id="GII78500.1"/>
    </source>
</evidence>
<dbReference type="EMBL" id="BOOU01000049">
    <property type="protein sequence ID" value="GII78500.1"/>
    <property type="molecule type" value="Genomic_DNA"/>
</dbReference>
<dbReference type="InterPro" id="IPR015424">
    <property type="entry name" value="PyrdxlP-dep_Trfase"/>
</dbReference>
<dbReference type="Pfam" id="PF00202">
    <property type="entry name" value="Aminotran_3"/>
    <property type="match status" value="1"/>
</dbReference>
<gene>
    <name evidence="5" type="ORF">Sru01_34820</name>
</gene>
<keyword evidence="2 3" id="KW-0663">Pyridoxal phosphate</keyword>
<comment type="similarity">
    <text evidence="3">Belongs to the class-III pyridoxal-phosphate-dependent aminotransferase family.</text>
</comment>
<feature type="region of interest" description="Disordered" evidence="4">
    <location>
        <begin position="1"/>
        <end position="21"/>
    </location>
</feature>